<geneLocation type="plasmid" evidence="2 3">
    <name>pPNAP01</name>
</geneLocation>
<dbReference type="AlphaFoldDB" id="A1VVE6"/>
<dbReference type="Proteomes" id="UP000000644">
    <property type="component" value="Plasmid pPNAP01"/>
</dbReference>
<dbReference type="RefSeq" id="WP_011797997.1">
    <property type="nucleotide sequence ID" value="NC_008757.1"/>
</dbReference>
<accession>A1VVE6</accession>
<protein>
    <recommendedName>
        <fullName evidence="4">Polymer-forming cytoskeletal protein</fullName>
    </recommendedName>
</protein>
<evidence type="ECO:0000313" key="3">
    <source>
        <dbReference type="Proteomes" id="UP000000644"/>
    </source>
</evidence>
<feature type="region of interest" description="Disordered" evidence="1">
    <location>
        <begin position="126"/>
        <end position="147"/>
    </location>
</feature>
<gene>
    <name evidence="2" type="ordered locus">Pnap_4342</name>
</gene>
<proteinExistence type="predicted"/>
<reference evidence="3" key="1">
    <citation type="journal article" date="2009" name="Environ. Microbiol.">
        <title>The genome of Polaromonas naphthalenivorans strain CJ2, isolated from coal tar-contaminated sediment, reveals physiological and metabolic versatility and evolution through extensive horizontal gene transfer.</title>
        <authorList>
            <person name="Yagi J.M."/>
            <person name="Sims D."/>
            <person name="Brettin T."/>
            <person name="Bruce D."/>
            <person name="Madsen E.L."/>
        </authorList>
    </citation>
    <scope>NUCLEOTIDE SEQUENCE [LARGE SCALE GENOMIC DNA]</scope>
    <source>
        <strain evidence="3">CJ2</strain>
        <plasmid evidence="3">Plasmid pPNAP01</plasmid>
    </source>
</reference>
<evidence type="ECO:0008006" key="4">
    <source>
        <dbReference type="Google" id="ProtNLM"/>
    </source>
</evidence>
<dbReference type="EMBL" id="CP000530">
    <property type="protein sequence ID" value="ABM39624.1"/>
    <property type="molecule type" value="Genomic_DNA"/>
</dbReference>
<evidence type="ECO:0000256" key="1">
    <source>
        <dbReference type="SAM" id="MobiDB-lite"/>
    </source>
</evidence>
<keyword evidence="3" id="KW-1185">Reference proteome</keyword>
<dbReference type="KEGG" id="pna:Pnap_4342"/>
<organism evidence="2 3">
    <name type="scientific">Polaromonas naphthalenivorans (strain CJ2)</name>
    <dbReference type="NCBI Taxonomy" id="365044"/>
    <lineage>
        <taxon>Bacteria</taxon>
        <taxon>Pseudomonadati</taxon>
        <taxon>Pseudomonadota</taxon>
        <taxon>Betaproteobacteria</taxon>
        <taxon>Burkholderiales</taxon>
        <taxon>Comamonadaceae</taxon>
        <taxon>Polaromonas</taxon>
    </lineage>
</organism>
<dbReference type="Pfam" id="PF04519">
    <property type="entry name" value="Bactofilin"/>
    <property type="match status" value="1"/>
</dbReference>
<keyword evidence="2" id="KW-0614">Plasmid</keyword>
<sequence>MNRHVLFPSTTFDQPLTLVSEHTQLVAGTLKTSLTALIDGRLTDVHIECTDDTPIKISALATLVNCTIDCNDLLIEGAFSGEIKARGHVELGDSAQFQGNVTVGGQLLVSHLADAVDMRILRASAKASAAPESPNVGAGKFESKPEGYAARTASAAKAESL</sequence>
<name>A1VVE6_POLNA</name>
<dbReference type="HOGENOM" id="CLU_1642182_0_0_4"/>
<evidence type="ECO:0000313" key="2">
    <source>
        <dbReference type="EMBL" id="ABM39624.1"/>
    </source>
</evidence>
<dbReference type="InterPro" id="IPR007607">
    <property type="entry name" value="BacA/B"/>
</dbReference>